<dbReference type="FunFam" id="3.30.160.810:FF:000001">
    <property type="entry name" value="50S ribosomal protein L3"/>
    <property type="match status" value="1"/>
</dbReference>
<dbReference type="EMBL" id="MEYH01000003">
    <property type="protein sequence ID" value="OGD17500.1"/>
    <property type="molecule type" value="Genomic_DNA"/>
</dbReference>
<dbReference type="InterPro" id="IPR019927">
    <property type="entry name" value="Ribosomal_uL3_bac/org-type"/>
</dbReference>
<comment type="similarity">
    <text evidence="1 7 8">Belongs to the universal ribosomal protein uL3 family.</text>
</comment>
<dbReference type="GO" id="GO:0019843">
    <property type="term" value="F:rRNA binding"/>
    <property type="evidence" value="ECO:0007669"/>
    <property type="project" value="UniProtKB-UniRule"/>
</dbReference>
<evidence type="ECO:0000256" key="6">
    <source>
        <dbReference type="ARBA" id="ARBA00035243"/>
    </source>
</evidence>
<keyword evidence="3 7" id="KW-0694">RNA-binding</keyword>
<dbReference type="InterPro" id="IPR000597">
    <property type="entry name" value="Ribosomal_uL3"/>
</dbReference>
<dbReference type="PANTHER" id="PTHR11229:SF16">
    <property type="entry name" value="LARGE RIBOSOMAL SUBUNIT PROTEIN UL3C"/>
    <property type="match status" value="1"/>
</dbReference>
<evidence type="ECO:0000256" key="2">
    <source>
        <dbReference type="ARBA" id="ARBA00022730"/>
    </source>
</evidence>
<sequence>MEAGILGEKLGMTRIFAKDGESIPVTVILAGPCQVIQKKTIEKDGYNAVQLGFKEVKEKKVSKPIANHLNKYKVKLIKHIREFKVNDSNKYSSGAEVKVDVFKEGDKVDIVGISKGKGFAGAIKRHNFSGGPKTHGQKEYFRSVGSMGATDAARVFKGKKLPGHMGTDRVTVKNIEVVKINLERNLILVRGSVPGAKGALLVINKNG</sequence>
<dbReference type="GO" id="GO:0003735">
    <property type="term" value="F:structural constituent of ribosome"/>
    <property type="evidence" value="ECO:0007669"/>
    <property type="project" value="UniProtKB-UniRule"/>
</dbReference>
<dbReference type="NCBIfam" id="TIGR03625">
    <property type="entry name" value="L3_bact"/>
    <property type="match status" value="1"/>
</dbReference>
<evidence type="ECO:0000313" key="10">
    <source>
        <dbReference type="EMBL" id="OGD17500.1"/>
    </source>
</evidence>
<keyword evidence="4 7" id="KW-0689">Ribosomal protein</keyword>
<evidence type="ECO:0000256" key="5">
    <source>
        <dbReference type="ARBA" id="ARBA00023274"/>
    </source>
</evidence>
<evidence type="ECO:0000256" key="3">
    <source>
        <dbReference type="ARBA" id="ARBA00022884"/>
    </source>
</evidence>
<dbReference type="Gene3D" id="2.40.30.10">
    <property type="entry name" value="Translation factors"/>
    <property type="match status" value="1"/>
</dbReference>
<evidence type="ECO:0000256" key="4">
    <source>
        <dbReference type="ARBA" id="ARBA00022980"/>
    </source>
</evidence>
<evidence type="ECO:0000256" key="8">
    <source>
        <dbReference type="RuleBase" id="RU003905"/>
    </source>
</evidence>
<comment type="subunit">
    <text evidence="7 9">Part of the 50S ribosomal subunit. Forms a cluster with proteins L14 and L19.</text>
</comment>
<evidence type="ECO:0000256" key="1">
    <source>
        <dbReference type="ARBA" id="ARBA00006540"/>
    </source>
</evidence>
<organism evidence="10 11">
    <name type="scientific">Candidatus Sediminicultor quintus</name>
    <dbReference type="NCBI Taxonomy" id="1797291"/>
    <lineage>
        <taxon>Bacteria</taxon>
        <taxon>Pseudomonadati</taxon>
        <taxon>Atribacterota</taxon>
        <taxon>Candidatus Phoenicimicrobiia</taxon>
        <taxon>Candidatus Pheonicimicrobiales</taxon>
        <taxon>Candidatus Phoenicimicrobiaceae</taxon>
        <taxon>Candidatus Sediminicultor</taxon>
    </lineage>
</organism>
<dbReference type="PANTHER" id="PTHR11229">
    <property type="entry name" value="50S RIBOSOMAL PROTEIN L3"/>
    <property type="match status" value="1"/>
</dbReference>
<dbReference type="PROSITE" id="PS00474">
    <property type="entry name" value="RIBOSOMAL_L3"/>
    <property type="match status" value="1"/>
</dbReference>
<reference evidence="10 11" key="1">
    <citation type="journal article" date="2016" name="Nat. Commun.">
        <title>Thousands of microbial genomes shed light on interconnected biogeochemical processes in an aquifer system.</title>
        <authorList>
            <person name="Anantharaman K."/>
            <person name="Brown C.T."/>
            <person name="Hug L.A."/>
            <person name="Sharon I."/>
            <person name="Castelle C.J."/>
            <person name="Probst A.J."/>
            <person name="Thomas B.C."/>
            <person name="Singh A."/>
            <person name="Wilkins M.J."/>
            <person name="Karaoz U."/>
            <person name="Brodie E.L."/>
            <person name="Williams K.H."/>
            <person name="Hubbard S.S."/>
            <person name="Banfield J.F."/>
        </authorList>
    </citation>
    <scope>NUCLEOTIDE SEQUENCE [LARGE SCALE GENOMIC DNA]</scope>
</reference>
<dbReference type="FunFam" id="2.40.30.10:FF:000004">
    <property type="entry name" value="50S ribosomal protein L3"/>
    <property type="match status" value="1"/>
</dbReference>
<dbReference type="Pfam" id="PF00297">
    <property type="entry name" value="Ribosomal_L3"/>
    <property type="match status" value="1"/>
</dbReference>
<dbReference type="InterPro" id="IPR019926">
    <property type="entry name" value="Ribosomal_uL3_CS"/>
</dbReference>
<evidence type="ECO:0000256" key="9">
    <source>
        <dbReference type="RuleBase" id="RU003906"/>
    </source>
</evidence>
<evidence type="ECO:0000256" key="7">
    <source>
        <dbReference type="HAMAP-Rule" id="MF_01325"/>
    </source>
</evidence>
<dbReference type="GO" id="GO:0022625">
    <property type="term" value="C:cytosolic large ribosomal subunit"/>
    <property type="evidence" value="ECO:0007669"/>
    <property type="project" value="TreeGrafter"/>
</dbReference>
<protein>
    <recommendedName>
        <fullName evidence="6 7">Large ribosomal subunit protein uL3</fullName>
    </recommendedName>
</protein>
<comment type="function">
    <text evidence="7 9">One of the primary rRNA binding proteins, it binds directly near the 3'-end of the 23S rRNA, where it nucleates assembly of the 50S subunit.</text>
</comment>
<comment type="caution">
    <text evidence="10">The sequence shown here is derived from an EMBL/GenBank/DDBJ whole genome shotgun (WGS) entry which is preliminary data.</text>
</comment>
<keyword evidence="5 7" id="KW-0687">Ribonucleoprotein</keyword>
<dbReference type="HAMAP" id="MF_01325_B">
    <property type="entry name" value="Ribosomal_uL3_B"/>
    <property type="match status" value="1"/>
</dbReference>
<dbReference type="STRING" id="1797291.A2V47_08245"/>
<dbReference type="AlphaFoldDB" id="A0A1F5AGC3"/>
<keyword evidence="2 7" id="KW-0699">rRNA-binding</keyword>
<proteinExistence type="inferred from homology"/>
<dbReference type="Gene3D" id="3.30.160.810">
    <property type="match status" value="1"/>
</dbReference>
<dbReference type="SUPFAM" id="SSF50447">
    <property type="entry name" value="Translation proteins"/>
    <property type="match status" value="1"/>
</dbReference>
<dbReference type="Proteomes" id="UP000177701">
    <property type="component" value="Unassembled WGS sequence"/>
</dbReference>
<accession>A0A1F5AGC3</accession>
<evidence type="ECO:0000313" key="11">
    <source>
        <dbReference type="Proteomes" id="UP000177701"/>
    </source>
</evidence>
<dbReference type="InterPro" id="IPR009000">
    <property type="entry name" value="Transl_B-barrel_sf"/>
</dbReference>
<gene>
    <name evidence="7" type="primary">rplC</name>
    <name evidence="10" type="ORF">A2V47_08245</name>
</gene>
<dbReference type="GO" id="GO:0006412">
    <property type="term" value="P:translation"/>
    <property type="evidence" value="ECO:0007669"/>
    <property type="project" value="UniProtKB-UniRule"/>
</dbReference>
<name>A0A1F5AGC3_9BACT</name>